<dbReference type="SUPFAM" id="SSF47323">
    <property type="entry name" value="Anticodon-binding domain of a subclass of class I aminoacyl-tRNA synthetases"/>
    <property type="match status" value="1"/>
</dbReference>
<dbReference type="Gene3D" id="1.10.287.380">
    <property type="entry name" value="Valyl-tRNA synthetase, C-terminal domain"/>
    <property type="match status" value="1"/>
</dbReference>
<dbReference type="Pfam" id="PF00133">
    <property type="entry name" value="tRNA-synt_1"/>
    <property type="match status" value="1"/>
</dbReference>
<dbReference type="SUPFAM" id="SSF46589">
    <property type="entry name" value="tRNA-binding arm"/>
    <property type="match status" value="1"/>
</dbReference>
<dbReference type="SUPFAM" id="SSF52374">
    <property type="entry name" value="Nucleotidylyl transferase"/>
    <property type="match status" value="1"/>
</dbReference>
<dbReference type="AlphaFoldDB" id="A0A518ERA9"/>
<dbReference type="Pfam" id="PF08264">
    <property type="entry name" value="Anticodon_1"/>
    <property type="match status" value="1"/>
</dbReference>
<dbReference type="InterPro" id="IPR033705">
    <property type="entry name" value="Anticodon_Ia_Val"/>
</dbReference>
<feature type="domain" description="Methionyl/Valyl/Leucyl/Isoleucyl-tRNA synthetase anticodon-binding" evidence="12">
    <location>
        <begin position="615"/>
        <end position="754"/>
    </location>
</feature>
<keyword evidence="10" id="KW-0175">Coiled coil</keyword>
<evidence type="ECO:0000256" key="10">
    <source>
        <dbReference type="HAMAP-Rule" id="MF_02004"/>
    </source>
</evidence>
<accession>A0A518ERA9</accession>
<feature type="binding site" evidence="10">
    <location>
        <position position="539"/>
    </location>
    <ligand>
        <name>ATP</name>
        <dbReference type="ChEBI" id="CHEBI:30616"/>
    </ligand>
</feature>
<dbReference type="GO" id="GO:0006438">
    <property type="term" value="P:valyl-tRNA aminoacylation"/>
    <property type="evidence" value="ECO:0007669"/>
    <property type="project" value="UniProtKB-UniRule"/>
</dbReference>
<dbReference type="EMBL" id="CP036434">
    <property type="protein sequence ID" value="QDV06575.1"/>
    <property type="molecule type" value="Genomic_DNA"/>
</dbReference>
<evidence type="ECO:0000256" key="5">
    <source>
        <dbReference type="ARBA" id="ARBA00022741"/>
    </source>
</evidence>
<keyword evidence="8 10" id="KW-0030">Aminoacyl-tRNA synthetase</keyword>
<comment type="domain">
    <text evidence="10">ValRS has two distinct active sites: one for aminoacylation and one for editing. The misactivated threonine is translocated from the active site to the editing site.</text>
</comment>
<dbReference type="PROSITE" id="PS00178">
    <property type="entry name" value="AA_TRNA_LIGASE_I"/>
    <property type="match status" value="1"/>
</dbReference>
<dbReference type="Proteomes" id="UP000320390">
    <property type="component" value="Chromosome"/>
</dbReference>
<dbReference type="InterPro" id="IPR002300">
    <property type="entry name" value="aa-tRNA-synth_Ia"/>
</dbReference>
<dbReference type="InterPro" id="IPR037118">
    <property type="entry name" value="Val-tRNA_synth_C_sf"/>
</dbReference>
<dbReference type="PRINTS" id="PR00986">
    <property type="entry name" value="TRNASYNTHVAL"/>
</dbReference>
<dbReference type="NCBIfam" id="NF004349">
    <property type="entry name" value="PRK05729.1"/>
    <property type="match status" value="1"/>
</dbReference>
<dbReference type="GO" id="GO:0002161">
    <property type="term" value="F:aminoacyl-tRNA deacylase activity"/>
    <property type="evidence" value="ECO:0007669"/>
    <property type="project" value="InterPro"/>
</dbReference>
<dbReference type="GO" id="GO:0005829">
    <property type="term" value="C:cytosol"/>
    <property type="evidence" value="ECO:0007669"/>
    <property type="project" value="TreeGrafter"/>
</dbReference>
<organism evidence="14 15">
    <name type="scientific">Saltatorellus ferox</name>
    <dbReference type="NCBI Taxonomy" id="2528018"/>
    <lineage>
        <taxon>Bacteria</taxon>
        <taxon>Pseudomonadati</taxon>
        <taxon>Planctomycetota</taxon>
        <taxon>Planctomycetia</taxon>
        <taxon>Planctomycetia incertae sedis</taxon>
        <taxon>Saltatorellus</taxon>
    </lineage>
</organism>
<evidence type="ECO:0000256" key="7">
    <source>
        <dbReference type="ARBA" id="ARBA00022917"/>
    </source>
</evidence>
<dbReference type="EC" id="6.1.1.9" evidence="10"/>
<evidence type="ECO:0000259" key="12">
    <source>
        <dbReference type="Pfam" id="PF08264"/>
    </source>
</evidence>
<dbReference type="Pfam" id="PF10458">
    <property type="entry name" value="Val_tRNA-synt_C"/>
    <property type="match status" value="1"/>
</dbReference>
<proteinExistence type="inferred from homology"/>
<dbReference type="PANTHER" id="PTHR11946:SF93">
    <property type="entry name" value="VALINE--TRNA LIGASE, CHLOROPLASTIC_MITOCHONDRIAL 2"/>
    <property type="match status" value="1"/>
</dbReference>
<evidence type="ECO:0000259" key="13">
    <source>
        <dbReference type="Pfam" id="PF10458"/>
    </source>
</evidence>
<sequence length="890" mass="100282">MELSTRYTPKEIEGPLYERWEQSGCFTPPAEPVEGRKTFTVMIPPPNVTGVLHMGHALNGTIQDIVVRHRRKDGYDTLWVPGTDHAGIATQAVVEKKIYAEEGKTRDDLGREEFLQRIWDWKDKHGAMILHQFRSLGCSCDWTRTKFTMDEDLSLAVRTAFVELWERQLIYRGARLVNWDCVLQTAVSDDEIEYVQKKGKLWHMRYPLVDRPGEFLVVATTRPETMLGDTGVAVHPSDERYRDLVGTKVRLPFVDREIPIVADESVDPEYGSGAVKITPGHDPADYERGQRHNLPIISLLNKDGSFNEHGGPFAGKSREVVRKELVAQLDERGLLAEVEDITHNVSTSDRSKSPIEPLISEQWFVKMQPLAEPAIGALRKGDLQFRPERWGKVYLHWLENVQDWCISRQLWWGHRIPVWYDEDDVGVASIETLEIGAPHPKTGKPIVRQDPDVLDTWASSWLWPLATLGWPTPGAPDLARFYPTQFLSTAQEIIYLWVARMVMAGYAFLPELPEADRNPFSTCYIHATVLDGKGKRMSKSAGNGIDPLTMIEQYGADAVRYSLVLLTKEGQDVRLSPDRFDQGSRFCNKVWNAARFVMMNLGGDRATGPSTRFEDRWILSRLARTVVEVSAGLNEYRFNDAAQTMYRFVWNDFCDWYVELSKHRLTGEDEASAQDARATLTRVLKDTLGLLHPFTPYLTEALWESLHETLGETAPSMLVSAPWPTGEGLGIDEAAESEMESVQDLVGCVRRVRALTMAAERRLLPVVVNAPRPELREVLQRHAEAAASLGFIESLEITEGAPQPPQSAVAIGNGIETYVILGEDVDFAKLKTVLEGRAAKVAKALMGTEKKLQNPGFLSQADDDVVAAEKEKLEELRLEKELLERNAAAF</sequence>
<dbReference type="InterPro" id="IPR009008">
    <property type="entry name" value="Val/Leu/Ile-tRNA-synth_edit"/>
</dbReference>
<evidence type="ECO:0000256" key="4">
    <source>
        <dbReference type="ARBA" id="ARBA00022598"/>
    </source>
</evidence>
<dbReference type="CDD" id="cd07962">
    <property type="entry name" value="Anticodon_Ia_Val"/>
    <property type="match status" value="1"/>
</dbReference>
<dbReference type="NCBIfam" id="TIGR00422">
    <property type="entry name" value="valS"/>
    <property type="match status" value="1"/>
</dbReference>
<dbReference type="InterPro" id="IPR009080">
    <property type="entry name" value="tRNAsynth_Ia_anticodon-bd"/>
</dbReference>
<dbReference type="HAMAP" id="MF_02004">
    <property type="entry name" value="Val_tRNA_synth_type1"/>
    <property type="match status" value="1"/>
</dbReference>
<dbReference type="InterPro" id="IPR019499">
    <property type="entry name" value="Val-tRNA_synth_tRNA-bd"/>
</dbReference>
<dbReference type="RefSeq" id="WP_145196872.1">
    <property type="nucleotide sequence ID" value="NZ_CP036434.1"/>
</dbReference>
<protein>
    <recommendedName>
        <fullName evidence="10">Valine--tRNA ligase</fullName>
        <ecNumber evidence="10">6.1.1.9</ecNumber>
    </recommendedName>
    <alternativeName>
        <fullName evidence="10">Valyl-tRNA synthetase</fullName>
        <shortName evidence="10">ValRS</shortName>
    </alternativeName>
</protein>
<dbReference type="InterPro" id="IPR001412">
    <property type="entry name" value="aa-tRNA-synth_I_CS"/>
</dbReference>
<keyword evidence="7 10" id="KW-0648">Protein biosynthesis</keyword>
<evidence type="ECO:0000256" key="2">
    <source>
        <dbReference type="ARBA" id="ARBA00011245"/>
    </source>
</evidence>
<evidence type="ECO:0000256" key="1">
    <source>
        <dbReference type="ARBA" id="ARBA00004496"/>
    </source>
</evidence>
<comment type="domain">
    <text evidence="10">The C-terminal coiled-coil domain is crucial for aminoacylation activity.</text>
</comment>
<dbReference type="InterPro" id="IPR013155">
    <property type="entry name" value="M/V/L/I-tRNA-synth_anticd-bd"/>
</dbReference>
<dbReference type="Gene3D" id="3.40.50.620">
    <property type="entry name" value="HUPs"/>
    <property type="match status" value="2"/>
</dbReference>
<dbReference type="CDD" id="cd00817">
    <property type="entry name" value="ValRS_core"/>
    <property type="match status" value="1"/>
</dbReference>
<evidence type="ECO:0000259" key="11">
    <source>
        <dbReference type="Pfam" id="PF00133"/>
    </source>
</evidence>
<keyword evidence="4 10" id="KW-0436">Ligase</keyword>
<evidence type="ECO:0000256" key="6">
    <source>
        <dbReference type="ARBA" id="ARBA00022840"/>
    </source>
</evidence>
<dbReference type="GO" id="GO:0005524">
    <property type="term" value="F:ATP binding"/>
    <property type="evidence" value="ECO:0007669"/>
    <property type="project" value="UniProtKB-UniRule"/>
</dbReference>
<gene>
    <name evidence="10 14" type="primary">valS</name>
    <name evidence="14" type="ORF">Poly30_20850</name>
</gene>
<dbReference type="InterPro" id="IPR010978">
    <property type="entry name" value="tRNA-bd_arm"/>
</dbReference>
<dbReference type="FunFam" id="3.40.50.620:FF:000032">
    <property type="entry name" value="Valine--tRNA ligase"/>
    <property type="match status" value="1"/>
</dbReference>
<dbReference type="Gene3D" id="1.10.730.10">
    <property type="entry name" value="Isoleucyl-tRNA Synthetase, Domain 1"/>
    <property type="match status" value="1"/>
</dbReference>
<evidence type="ECO:0000256" key="8">
    <source>
        <dbReference type="ARBA" id="ARBA00023146"/>
    </source>
</evidence>
<evidence type="ECO:0000256" key="3">
    <source>
        <dbReference type="ARBA" id="ARBA00022490"/>
    </source>
</evidence>
<dbReference type="GO" id="GO:0004832">
    <property type="term" value="F:valine-tRNA ligase activity"/>
    <property type="evidence" value="ECO:0007669"/>
    <property type="project" value="UniProtKB-UniRule"/>
</dbReference>
<comment type="subunit">
    <text evidence="2 10">Monomer.</text>
</comment>
<dbReference type="InterPro" id="IPR002303">
    <property type="entry name" value="Valyl-tRNA_ligase"/>
</dbReference>
<keyword evidence="3 10" id="KW-0963">Cytoplasm</keyword>
<comment type="similarity">
    <text evidence="10">Belongs to the class-I aminoacyl-tRNA synthetase family. ValS type 1 subfamily.</text>
</comment>
<feature type="domain" description="Valyl-tRNA synthetase tRNA-binding arm" evidence="13">
    <location>
        <begin position="826"/>
        <end position="884"/>
    </location>
</feature>
<dbReference type="InterPro" id="IPR014729">
    <property type="entry name" value="Rossmann-like_a/b/a_fold"/>
</dbReference>
<comment type="catalytic activity">
    <reaction evidence="9 10">
        <text>tRNA(Val) + L-valine + ATP = L-valyl-tRNA(Val) + AMP + diphosphate</text>
        <dbReference type="Rhea" id="RHEA:10704"/>
        <dbReference type="Rhea" id="RHEA-COMP:9672"/>
        <dbReference type="Rhea" id="RHEA-COMP:9708"/>
        <dbReference type="ChEBI" id="CHEBI:30616"/>
        <dbReference type="ChEBI" id="CHEBI:33019"/>
        <dbReference type="ChEBI" id="CHEBI:57762"/>
        <dbReference type="ChEBI" id="CHEBI:78442"/>
        <dbReference type="ChEBI" id="CHEBI:78537"/>
        <dbReference type="ChEBI" id="CHEBI:456215"/>
        <dbReference type="EC" id="6.1.1.9"/>
    </reaction>
</comment>
<dbReference type="Gene3D" id="3.90.740.10">
    <property type="entry name" value="Valyl/Leucyl/Isoleucyl-tRNA synthetase, editing domain"/>
    <property type="match status" value="1"/>
</dbReference>
<evidence type="ECO:0000313" key="15">
    <source>
        <dbReference type="Proteomes" id="UP000320390"/>
    </source>
</evidence>
<keyword evidence="5 10" id="KW-0547">Nucleotide-binding</keyword>
<dbReference type="SUPFAM" id="SSF50677">
    <property type="entry name" value="ValRS/IleRS/LeuRS editing domain"/>
    <property type="match status" value="1"/>
</dbReference>
<dbReference type="OrthoDB" id="9810365at2"/>
<name>A0A518ERA9_9BACT</name>
<keyword evidence="6 10" id="KW-0067">ATP-binding</keyword>
<feature type="short sequence motif" description="'HIGH' region" evidence="10">
    <location>
        <begin position="46"/>
        <end position="56"/>
    </location>
</feature>
<keyword evidence="15" id="KW-1185">Reference proteome</keyword>
<feature type="domain" description="Aminoacyl-tRNA synthetase class Ia" evidence="11">
    <location>
        <begin position="16"/>
        <end position="576"/>
    </location>
</feature>
<evidence type="ECO:0000256" key="9">
    <source>
        <dbReference type="ARBA" id="ARBA00047552"/>
    </source>
</evidence>
<evidence type="ECO:0000313" key="14">
    <source>
        <dbReference type="EMBL" id="QDV06575.1"/>
    </source>
</evidence>
<comment type="subcellular location">
    <subcellularLocation>
        <location evidence="1 10">Cytoplasm</location>
    </subcellularLocation>
</comment>
<comment type="function">
    <text evidence="10">Catalyzes the attachment of valine to tRNA(Val). As ValRS can inadvertently accommodate and process structurally similar amino acids such as threonine, to avoid such errors, it has a 'posttransfer' editing activity that hydrolyzes mischarged Thr-tRNA(Val) in a tRNA-dependent manner.</text>
</comment>
<dbReference type="PANTHER" id="PTHR11946">
    <property type="entry name" value="VALYL-TRNA SYNTHETASES"/>
    <property type="match status" value="1"/>
</dbReference>
<comment type="caution">
    <text evidence="10">Lacks conserved residue(s) required for the propagation of feature annotation.</text>
</comment>
<reference evidence="14 15" key="1">
    <citation type="submission" date="2019-02" db="EMBL/GenBank/DDBJ databases">
        <title>Deep-cultivation of Planctomycetes and their phenomic and genomic characterization uncovers novel biology.</title>
        <authorList>
            <person name="Wiegand S."/>
            <person name="Jogler M."/>
            <person name="Boedeker C."/>
            <person name="Pinto D."/>
            <person name="Vollmers J."/>
            <person name="Rivas-Marin E."/>
            <person name="Kohn T."/>
            <person name="Peeters S.H."/>
            <person name="Heuer A."/>
            <person name="Rast P."/>
            <person name="Oberbeckmann S."/>
            <person name="Bunk B."/>
            <person name="Jeske O."/>
            <person name="Meyerdierks A."/>
            <person name="Storesund J.E."/>
            <person name="Kallscheuer N."/>
            <person name="Luecker S."/>
            <person name="Lage O.M."/>
            <person name="Pohl T."/>
            <person name="Merkel B.J."/>
            <person name="Hornburger P."/>
            <person name="Mueller R.-W."/>
            <person name="Bruemmer F."/>
            <person name="Labrenz M."/>
            <person name="Spormann A.M."/>
            <person name="Op den Camp H."/>
            <person name="Overmann J."/>
            <person name="Amann R."/>
            <person name="Jetten M.S.M."/>
            <person name="Mascher T."/>
            <person name="Medema M.H."/>
            <person name="Devos D.P."/>
            <person name="Kaster A.-K."/>
            <person name="Ovreas L."/>
            <person name="Rohde M."/>
            <person name="Galperin M.Y."/>
            <person name="Jogler C."/>
        </authorList>
    </citation>
    <scope>NUCLEOTIDE SEQUENCE [LARGE SCALE GENOMIC DNA]</scope>
    <source>
        <strain evidence="14 15">Poly30</strain>
    </source>
</reference>